<reference evidence="1" key="1">
    <citation type="submission" date="2022-06" db="EMBL/GenBank/DDBJ databases">
        <title>Complete genome sequences of two strains of the flax pathogen Septoria linicola.</title>
        <authorList>
            <person name="Lapalu N."/>
            <person name="Simon A."/>
            <person name="Demenou B."/>
            <person name="Paumier D."/>
            <person name="Guillot M.-P."/>
            <person name="Gout L."/>
            <person name="Valade R."/>
        </authorList>
    </citation>
    <scope>NUCLEOTIDE SEQUENCE</scope>
    <source>
        <strain evidence="1">SE15195</strain>
    </source>
</reference>
<accession>A0A9Q9EHD5</accession>
<gene>
    <name evidence="1" type="ORF">Slin15195_G032080</name>
</gene>
<protein>
    <submittedName>
        <fullName evidence="1">Uncharacterized protein</fullName>
    </submittedName>
</protein>
<dbReference type="Proteomes" id="UP001056384">
    <property type="component" value="Chromosome 2"/>
</dbReference>
<name>A0A9Q9EHD5_9PEZI</name>
<evidence type="ECO:0000313" key="1">
    <source>
        <dbReference type="EMBL" id="USW49889.1"/>
    </source>
</evidence>
<organism evidence="1 2">
    <name type="scientific">Septoria linicola</name>
    <dbReference type="NCBI Taxonomy" id="215465"/>
    <lineage>
        <taxon>Eukaryota</taxon>
        <taxon>Fungi</taxon>
        <taxon>Dikarya</taxon>
        <taxon>Ascomycota</taxon>
        <taxon>Pezizomycotina</taxon>
        <taxon>Dothideomycetes</taxon>
        <taxon>Dothideomycetidae</taxon>
        <taxon>Mycosphaerellales</taxon>
        <taxon>Mycosphaerellaceae</taxon>
        <taxon>Septoria</taxon>
    </lineage>
</organism>
<evidence type="ECO:0000313" key="2">
    <source>
        <dbReference type="Proteomes" id="UP001056384"/>
    </source>
</evidence>
<keyword evidence="2" id="KW-1185">Reference proteome</keyword>
<sequence>MAYYQRFEKGNENQRNTYRSGMGSKCTEMMAILDQLNALELEWVRLYAGLRLQTRSKEFKFLALPAELRNRVYYFVAIASLKRDEPHHHRRLDAILGINRQIRREMTQVLYEGSVIRFWQIKGRAGNGSRRWTEAHLPRLLHDILTGTRAIDPIHTWKWCQRQLKMHHIYGGELAIIVDAAGLGERSFDILFFDPSQVGKYGQPGENEA</sequence>
<dbReference type="EMBL" id="CP099419">
    <property type="protein sequence ID" value="USW49889.1"/>
    <property type="molecule type" value="Genomic_DNA"/>
</dbReference>
<proteinExistence type="predicted"/>
<dbReference type="OrthoDB" id="5372935at2759"/>
<dbReference type="AlphaFoldDB" id="A0A9Q9EHD5"/>